<evidence type="ECO:0000313" key="4">
    <source>
        <dbReference type="Proteomes" id="UP001634394"/>
    </source>
</evidence>
<feature type="signal peptide" evidence="2">
    <location>
        <begin position="1"/>
        <end position="22"/>
    </location>
</feature>
<evidence type="ECO:0000256" key="2">
    <source>
        <dbReference type="SAM" id="SignalP"/>
    </source>
</evidence>
<protein>
    <recommendedName>
        <fullName evidence="5">Cysteine rich secreted protein</fullName>
    </recommendedName>
</protein>
<evidence type="ECO:0008006" key="5">
    <source>
        <dbReference type="Google" id="ProtNLM"/>
    </source>
</evidence>
<feature type="transmembrane region" description="Helical" evidence="1">
    <location>
        <begin position="92"/>
        <end position="112"/>
    </location>
</feature>
<keyword evidence="4" id="KW-1185">Reference proteome</keyword>
<dbReference type="AlphaFoldDB" id="A0ABD3UGZ6"/>
<keyword evidence="1" id="KW-0812">Transmembrane</keyword>
<keyword evidence="1" id="KW-0472">Membrane</keyword>
<name>A0ABD3UGZ6_SINWO</name>
<evidence type="ECO:0000313" key="3">
    <source>
        <dbReference type="EMBL" id="KAL3848292.1"/>
    </source>
</evidence>
<accession>A0ABD3UGZ6</accession>
<keyword evidence="1" id="KW-1133">Transmembrane helix</keyword>
<proteinExistence type="predicted"/>
<comment type="caution">
    <text evidence="3">The sequence shown here is derived from an EMBL/GenBank/DDBJ whole genome shotgun (WGS) entry which is preliminary data.</text>
</comment>
<dbReference type="EMBL" id="JBJQND010000016">
    <property type="protein sequence ID" value="KAL3848292.1"/>
    <property type="molecule type" value="Genomic_DNA"/>
</dbReference>
<feature type="chain" id="PRO_5044784521" description="Cysteine rich secreted protein" evidence="2">
    <location>
        <begin position="23"/>
        <end position="141"/>
    </location>
</feature>
<evidence type="ECO:0000256" key="1">
    <source>
        <dbReference type="SAM" id="Phobius"/>
    </source>
</evidence>
<organism evidence="3 4">
    <name type="scientific">Sinanodonta woodiana</name>
    <name type="common">Chinese pond mussel</name>
    <name type="synonym">Anodonta woodiana</name>
    <dbReference type="NCBI Taxonomy" id="1069815"/>
    <lineage>
        <taxon>Eukaryota</taxon>
        <taxon>Metazoa</taxon>
        <taxon>Spiralia</taxon>
        <taxon>Lophotrochozoa</taxon>
        <taxon>Mollusca</taxon>
        <taxon>Bivalvia</taxon>
        <taxon>Autobranchia</taxon>
        <taxon>Heteroconchia</taxon>
        <taxon>Palaeoheterodonta</taxon>
        <taxon>Unionida</taxon>
        <taxon>Unionoidea</taxon>
        <taxon>Unionidae</taxon>
        <taxon>Unioninae</taxon>
        <taxon>Sinanodonta</taxon>
    </lineage>
</organism>
<sequence>MGLKLSVYMFVLMSLYWTSVDSGTGSLNVPACIVTTNRAYQDTMCNNPLYTACGYGVCCGPHHYCCDSFNNTYWKGVSCCRRSAIYARRGEIASVVLGSLSWSLIVCVIGFITCPRLYGEIQGRFQKRIKTTEITMKKFPR</sequence>
<dbReference type="Proteomes" id="UP001634394">
    <property type="component" value="Unassembled WGS sequence"/>
</dbReference>
<reference evidence="3 4" key="1">
    <citation type="submission" date="2024-11" db="EMBL/GenBank/DDBJ databases">
        <title>Chromosome-level genome assembly of the freshwater bivalve Anodonta woodiana.</title>
        <authorList>
            <person name="Chen X."/>
        </authorList>
    </citation>
    <scope>NUCLEOTIDE SEQUENCE [LARGE SCALE GENOMIC DNA]</scope>
    <source>
        <strain evidence="3">MN2024</strain>
        <tissue evidence="3">Gills</tissue>
    </source>
</reference>
<keyword evidence="2" id="KW-0732">Signal</keyword>
<gene>
    <name evidence="3" type="ORF">ACJMK2_019160</name>
</gene>